<dbReference type="HOGENOM" id="CLU_000022_38_3_1"/>
<dbReference type="SUPFAM" id="SSF50129">
    <property type="entry name" value="GroES-like"/>
    <property type="match status" value="1"/>
</dbReference>
<dbReference type="InParanoid" id="W3XKC7"/>
<dbReference type="Pfam" id="PF08659">
    <property type="entry name" value="KR"/>
    <property type="match status" value="1"/>
</dbReference>
<dbReference type="RefSeq" id="XP_007830714.1">
    <property type="nucleotide sequence ID" value="XM_007832523.1"/>
</dbReference>
<dbReference type="InterPro" id="IPR011032">
    <property type="entry name" value="GroES-like_sf"/>
</dbReference>
<keyword evidence="2" id="KW-0560">Oxidoreductase</keyword>
<dbReference type="GeneID" id="19268955"/>
<dbReference type="Gene3D" id="1.10.1200.10">
    <property type="entry name" value="ACP-like"/>
    <property type="match status" value="1"/>
</dbReference>
<accession>W3XKC7</accession>
<evidence type="ECO:0000256" key="2">
    <source>
        <dbReference type="ARBA" id="ARBA00023002"/>
    </source>
</evidence>
<dbReference type="InterPro" id="IPR057326">
    <property type="entry name" value="KR_dom"/>
</dbReference>
<dbReference type="Gene3D" id="3.90.180.10">
    <property type="entry name" value="Medium-chain alcohol dehydrogenases, catalytic domain"/>
    <property type="match status" value="2"/>
</dbReference>
<dbReference type="KEGG" id="pfy:PFICI_03942"/>
<dbReference type="InterPro" id="IPR020843">
    <property type="entry name" value="ER"/>
</dbReference>
<dbReference type="SUPFAM" id="SSF51735">
    <property type="entry name" value="NAD(P)-binding Rossmann-fold domains"/>
    <property type="match status" value="2"/>
</dbReference>
<evidence type="ECO:0000256" key="3">
    <source>
        <dbReference type="ARBA" id="ARBA00023268"/>
    </source>
</evidence>
<dbReference type="Pfam" id="PF08240">
    <property type="entry name" value="ADH_N"/>
    <property type="match status" value="1"/>
</dbReference>
<feature type="domain" description="Enoyl reductase (ER)" evidence="5">
    <location>
        <begin position="10"/>
        <end position="302"/>
    </location>
</feature>
<keyword evidence="1" id="KW-0808">Transferase</keyword>
<evidence type="ECO:0000259" key="5">
    <source>
        <dbReference type="SMART" id="SM00829"/>
    </source>
</evidence>
<dbReference type="STRING" id="1229662.W3XKC7"/>
<evidence type="ECO:0000313" key="7">
    <source>
        <dbReference type="Proteomes" id="UP000030651"/>
    </source>
</evidence>
<sequence length="663" mass="71803">MFRLGIEKVESVDSAHWSEVPTQPKTLAEGMVEVQVHAAGVNYKDVVVTMELVPGDERMLGGEAAGVVTNISPEVSDLKIGDRVVVHARALPIVYMTTIHSLFNLSNIHARSRVLVHSATGGVGIAAVQLATYAGAEACIFATVGTIEKRQFLKETFGLTEDRIFDCRSTSFAEEIMTATGGRGVDVIPNSLTGDMLEISFRTLADGGIMIELGKKDSEFTLQKFLARNSLPMEPFDRNISFRAVDMSHHANPSARLLSKLFKFIEGGHVKPINPIHPFGFDDLSSVIRFVRAGKHIGKAVLSCKSSASSKVLVRRAPPVIRLRAYGCYLIVGGLRGLCGSLAIHLARVGAANLTVISRSGYSDDKSQRVIKHINELGAKIDLLTADVTDQGQVKLAFGQTTMPIVGIIQGAMVLRDRPFDAMNITEYREATACKIEGTWNLHRAAEDLNLDLDFFTMLSSISGLVGTRGQANYAAANTFMDSFAAYRRHLGLPSCSINLGIIEDAGFLADHDGFIDKHCDQCVFHSINDPLLFKIIDLSILQQSQGSPGTMPIATPMITGVRTPQPADSLLATDARMAALFTDKTDKSMHERTADARGSVATRALMLLVKSKSAEPSDVLAAAIEAVNQGFMKILRLSETMDPDRPFGVYGIDSLAAVEIRN</sequence>
<dbReference type="AlphaFoldDB" id="W3XKC7"/>
<keyword evidence="3" id="KW-0511">Multifunctional enzyme</keyword>
<dbReference type="Gene3D" id="3.40.50.720">
    <property type="entry name" value="NAD(P)-binding Rossmann-like Domain"/>
    <property type="match status" value="2"/>
</dbReference>
<dbReference type="InterPro" id="IPR013154">
    <property type="entry name" value="ADH-like_N"/>
</dbReference>
<gene>
    <name evidence="6" type="ORF">PFICI_03942</name>
</gene>
<keyword evidence="7" id="KW-1185">Reference proteome</keyword>
<dbReference type="InterPro" id="IPR036291">
    <property type="entry name" value="NAD(P)-bd_dom_sf"/>
</dbReference>
<dbReference type="eggNOG" id="KOG1202">
    <property type="taxonomic scope" value="Eukaryota"/>
</dbReference>
<organism evidence="6 7">
    <name type="scientific">Pestalotiopsis fici (strain W106-1 / CGMCC3.15140)</name>
    <dbReference type="NCBI Taxonomy" id="1229662"/>
    <lineage>
        <taxon>Eukaryota</taxon>
        <taxon>Fungi</taxon>
        <taxon>Dikarya</taxon>
        <taxon>Ascomycota</taxon>
        <taxon>Pezizomycotina</taxon>
        <taxon>Sordariomycetes</taxon>
        <taxon>Xylariomycetidae</taxon>
        <taxon>Amphisphaeriales</taxon>
        <taxon>Sporocadaceae</taxon>
        <taxon>Pestalotiopsis</taxon>
    </lineage>
</organism>
<dbReference type="OMA" id="MEIRTIR"/>
<dbReference type="SMART" id="SM00829">
    <property type="entry name" value="PKS_ER"/>
    <property type="match status" value="1"/>
</dbReference>
<dbReference type="Pfam" id="PF13602">
    <property type="entry name" value="ADH_zinc_N_2"/>
    <property type="match status" value="1"/>
</dbReference>
<proteinExistence type="predicted"/>
<dbReference type="GO" id="GO:0016491">
    <property type="term" value="F:oxidoreductase activity"/>
    <property type="evidence" value="ECO:0007669"/>
    <property type="project" value="UniProtKB-KW"/>
</dbReference>
<evidence type="ECO:0000313" key="6">
    <source>
        <dbReference type="EMBL" id="ETS85917.1"/>
    </source>
</evidence>
<name>W3XKC7_PESFW</name>
<feature type="domain" description="Ketoreductase" evidence="4">
    <location>
        <begin position="327"/>
        <end position="506"/>
    </location>
</feature>
<dbReference type="EMBL" id="KI912110">
    <property type="protein sequence ID" value="ETS85917.1"/>
    <property type="molecule type" value="Genomic_DNA"/>
</dbReference>
<evidence type="ECO:0000256" key="1">
    <source>
        <dbReference type="ARBA" id="ARBA00022679"/>
    </source>
</evidence>
<dbReference type="OrthoDB" id="329835at2759"/>
<dbReference type="CDD" id="cd05195">
    <property type="entry name" value="enoyl_red"/>
    <property type="match status" value="1"/>
</dbReference>
<dbReference type="PANTHER" id="PTHR45681">
    <property type="entry name" value="POLYKETIDE SYNTHASE 44-RELATED"/>
    <property type="match status" value="1"/>
</dbReference>
<dbReference type="SMART" id="SM00822">
    <property type="entry name" value="PKS_KR"/>
    <property type="match status" value="1"/>
</dbReference>
<dbReference type="InterPro" id="IPR013968">
    <property type="entry name" value="PKS_KR"/>
</dbReference>
<dbReference type="PANTHER" id="PTHR45681:SF6">
    <property type="entry name" value="POLYKETIDE SYNTHASE 37"/>
    <property type="match status" value="1"/>
</dbReference>
<protein>
    <submittedName>
        <fullName evidence="6">Uncharacterized protein</fullName>
    </submittedName>
</protein>
<dbReference type="InterPro" id="IPR050444">
    <property type="entry name" value="Polyketide_Synthase"/>
</dbReference>
<reference evidence="7" key="1">
    <citation type="journal article" date="2015" name="BMC Genomics">
        <title>Genomic and transcriptomic analysis of the endophytic fungus Pestalotiopsis fici reveals its lifestyle and high potential for synthesis of natural products.</title>
        <authorList>
            <person name="Wang X."/>
            <person name="Zhang X."/>
            <person name="Liu L."/>
            <person name="Xiang M."/>
            <person name="Wang W."/>
            <person name="Sun X."/>
            <person name="Che Y."/>
            <person name="Guo L."/>
            <person name="Liu G."/>
            <person name="Guo L."/>
            <person name="Wang C."/>
            <person name="Yin W.B."/>
            <person name="Stadler M."/>
            <person name="Zhang X."/>
            <person name="Liu X."/>
        </authorList>
    </citation>
    <scope>NUCLEOTIDE SEQUENCE [LARGE SCALE GENOMIC DNA]</scope>
    <source>
        <strain evidence="7">W106-1 / CGMCC3.15140</strain>
    </source>
</reference>
<dbReference type="Proteomes" id="UP000030651">
    <property type="component" value="Unassembled WGS sequence"/>
</dbReference>
<evidence type="ECO:0000259" key="4">
    <source>
        <dbReference type="SMART" id="SM00822"/>
    </source>
</evidence>
<dbReference type="InterPro" id="IPR036736">
    <property type="entry name" value="ACP-like_sf"/>
</dbReference>
<dbReference type="GO" id="GO:0016740">
    <property type="term" value="F:transferase activity"/>
    <property type="evidence" value="ECO:0007669"/>
    <property type="project" value="UniProtKB-KW"/>
</dbReference>